<evidence type="ECO:0000256" key="1">
    <source>
        <dbReference type="SAM" id="Phobius"/>
    </source>
</evidence>
<sequence>MKDNFEILFYLSAVLSIIGVMLLAYISPLINPPLKQIEEISHADIEKKVYVEGTIEEITKQKDKSTALKFYNTTTEIYLPKNLQINFKKGQKIRALGIVTIYQSGLEITVSDAKNIEIVAG</sequence>
<evidence type="ECO:0008006" key="3">
    <source>
        <dbReference type="Google" id="ProtNLM"/>
    </source>
</evidence>
<protein>
    <recommendedName>
        <fullName evidence="3">OB domain-containing protein</fullName>
    </recommendedName>
</protein>
<accession>A0A098E8R1</accession>
<feature type="transmembrane region" description="Helical" evidence="1">
    <location>
        <begin position="7"/>
        <end position="26"/>
    </location>
</feature>
<keyword evidence="1" id="KW-1133">Transmembrane helix</keyword>
<keyword evidence="1" id="KW-0472">Membrane</keyword>
<name>A0A098E8R1_9ZZZZ</name>
<evidence type="ECO:0000313" key="2">
    <source>
        <dbReference type="EMBL" id="CEG11891.1"/>
    </source>
</evidence>
<keyword evidence="1" id="KW-0812">Transmembrane</keyword>
<dbReference type="EMBL" id="CCXY01000086">
    <property type="protein sequence ID" value="CEG11891.1"/>
    <property type="molecule type" value="Genomic_DNA"/>
</dbReference>
<proteinExistence type="predicted"/>
<organism evidence="2">
    <name type="scientific">groundwater metagenome</name>
    <dbReference type="NCBI Taxonomy" id="717931"/>
    <lineage>
        <taxon>unclassified sequences</taxon>
        <taxon>metagenomes</taxon>
        <taxon>ecological metagenomes</taxon>
    </lineage>
</organism>
<reference evidence="2" key="1">
    <citation type="submission" date="2014-09" db="EMBL/GenBank/DDBJ databases">
        <authorList>
            <person name="Probst J Alexander"/>
        </authorList>
    </citation>
    <scope>NUCLEOTIDE SEQUENCE</scope>
</reference>
<dbReference type="AlphaFoldDB" id="A0A098E8R1"/>
<gene>
    <name evidence="2" type="ORF">MSIBF_A1760013</name>
</gene>